<feature type="transmembrane region" description="Helical" evidence="7">
    <location>
        <begin position="141"/>
        <end position="160"/>
    </location>
</feature>
<dbReference type="InterPro" id="IPR004254">
    <property type="entry name" value="AdipoR/HlyIII-related"/>
</dbReference>
<evidence type="ECO:0000256" key="3">
    <source>
        <dbReference type="ARBA" id="ARBA00022692"/>
    </source>
</evidence>
<evidence type="ECO:0000256" key="4">
    <source>
        <dbReference type="ARBA" id="ARBA00022989"/>
    </source>
</evidence>
<keyword evidence="3 7" id="KW-0812">Transmembrane</keyword>
<feature type="transmembrane region" description="Helical" evidence="7">
    <location>
        <begin position="102"/>
        <end position="120"/>
    </location>
</feature>
<dbReference type="GO" id="GO:0016020">
    <property type="term" value="C:membrane"/>
    <property type="evidence" value="ECO:0007669"/>
    <property type="project" value="UniProtKB-SubCell"/>
</dbReference>
<feature type="transmembrane region" description="Helical" evidence="7">
    <location>
        <begin position="202"/>
        <end position="220"/>
    </location>
</feature>
<keyword evidence="6" id="KW-0862">Zinc</keyword>
<keyword evidence="5 7" id="KW-0472">Membrane</keyword>
<feature type="binding site" evidence="6">
    <location>
        <position position="303"/>
    </location>
    <ligand>
        <name>Zn(2+)</name>
        <dbReference type="ChEBI" id="CHEBI:29105"/>
    </ligand>
</feature>
<keyword evidence="9" id="KW-1185">Reference proteome</keyword>
<evidence type="ECO:0000256" key="1">
    <source>
        <dbReference type="ARBA" id="ARBA00004141"/>
    </source>
</evidence>
<comment type="caution">
    <text evidence="8">The sequence shown here is derived from an EMBL/GenBank/DDBJ whole genome shotgun (WGS) entry which is preliminary data.</text>
</comment>
<dbReference type="Proteomes" id="UP001321760">
    <property type="component" value="Unassembled WGS sequence"/>
</dbReference>
<evidence type="ECO:0000256" key="7">
    <source>
        <dbReference type="SAM" id="Phobius"/>
    </source>
</evidence>
<feature type="binding site" evidence="6">
    <location>
        <position position="157"/>
    </location>
    <ligand>
        <name>Zn(2+)</name>
        <dbReference type="ChEBI" id="CHEBI:29105"/>
    </ligand>
</feature>
<keyword evidence="4 7" id="KW-1133">Transmembrane helix</keyword>
<reference evidence="8" key="1">
    <citation type="journal article" date="2023" name="Mol. Phylogenet. Evol.">
        <title>Genome-scale phylogeny and comparative genomics of the fungal order Sordariales.</title>
        <authorList>
            <person name="Hensen N."/>
            <person name="Bonometti L."/>
            <person name="Westerberg I."/>
            <person name="Brannstrom I.O."/>
            <person name="Guillou S."/>
            <person name="Cros-Aarteil S."/>
            <person name="Calhoun S."/>
            <person name="Haridas S."/>
            <person name="Kuo A."/>
            <person name="Mondo S."/>
            <person name="Pangilinan J."/>
            <person name="Riley R."/>
            <person name="LaButti K."/>
            <person name="Andreopoulos B."/>
            <person name="Lipzen A."/>
            <person name="Chen C."/>
            <person name="Yan M."/>
            <person name="Daum C."/>
            <person name="Ng V."/>
            <person name="Clum A."/>
            <person name="Steindorff A."/>
            <person name="Ohm R.A."/>
            <person name="Martin F."/>
            <person name="Silar P."/>
            <person name="Natvig D.O."/>
            <person name="Lalanne C."/>
            <person name="Gautier V."/>
            <person name="Ament-Velasquez S.L."/>
            <person name="Kruys A."/>
            <person name="Hutchinson M.I."/>
            <person name="Powell A.J."/>
            <person name="Barry K."/>
            <person name="Miller A.N."/>
            <person name="Grigoriev I.V."/>
            <person name="Debuchy R."/>
            <person name="Gladieux P."/>
            <person name="Hiltunen Thoren M."/>
            <person name="Johannesson H."/>
        </authorList>
    </citation>
    <scope>NUCLEOTIDE SEQUENCE</scope>
    <source>
        <strain evidence="8">PSN243</strain>
    </source>
</reference>
<dbReference type="EMBL" id="MU865956">
    <property type="protein sequence ID" value="KAK4446570.1"/>
    <property type="molecule type" value="Genomic_DNA"/>
</dbReference>
<feature type="transmembrane region" description="Helical" evidence="7">
    <location>
        <begin position="265"/>
        <end position="284"/>
    </location>
</feature>
<evidence type="ECO:0000256" key="2">
    <source>
        <dbReference type="ARBA" id="ARBA00007018"/>
    </source>
</evidence>
<feature type="transmembrane region" description="Helical" evidence="7">
    <location>
        <begin position="304"/>
        <end position="322"/>
    </location>
</feature>
<name>A0AAV9GGQ6_9PEZI</name>
<dbReference type="Pfam" id="PF03006">
    <property type="entry name" value="HlyIII"/>
    <property type="match status" value="1"/>
</dbReference>
<comment type="similarity">
    <text evidence="2">Belongs to the ADIPOR family.</text>
</comment>
<dbReference type="GO" id="GO:0006882">
    <property type="term" value="P:intracellular zinc ion homeostasis"/>
    <property type="evidence" value="ECO:0007669"/>
    <property type="project" value="TreeGrafter"/>
</dbReference>
<feature type="transmembrane region" description="Helical" evidence="7">
    <location>
        <begin position="175"/>
        <end position="195"/>
    </location>
</feature>
<evidence type="ECO:0000313" key="9">
    <source>
        <dbReference type="Proteomes" id="UP001321760"/>
    </source>
</evidence>
<comment type="subcellular location">
    <subcellularLocation>
        <location evidence="1">Membrane</location>
        <topology evidence="1">Multi-pass membrane protein</topology>
    </subcellularLocation>
</comment>
<dbReference type="AlphaFoldDB" id="A0AAV9GGQ6"/>
<protein>
    <submittedName>
        <fullName evidence="8">Hemolysin-III related-domain-containing protein</fullName>
    </submittedName>
</protein>
<dbReference type="PANTHER" id="PTHR20855:SF52">
    <property type="entry name" value="ADIPONECTIN RECEPTOR PROTEIN"/>
    <property type="match status" value="1"/>
</dbReference>
<dbReference type="PANTHER" id="PTHR20855">
    <property type="entry name" value="ADIPOR/PROGESTIN RECEPTOR-RELATED"/>
    <property type="match status" value="1"/>
</dbReference>
<reference evidence="8" key="2">
    <citation type="submission" date="2023-05" db="EMBL/GenBank/DDBJ databases">
        <authorList>
            <consortium name="Lawrence Berkeley National Laboratory"/>
            <person name="Steindorff A."/>
            <person name="Hensen N."/>
            <person name="Bonometti L."/>
            <person name="Westerberg I."/>
            <person name="Brannstrom I.O."/>
            <person name="Guillou S."/>
            <person name="Cros-Aarteil S."/>
            <person name="Calhoun S."/>
            <person name="Haridas S."/>
            <person name="Kuo A."/>
            <person name="Mondo S."/>
            <person name="Pangilinan J."/>
            <person name="Riley R."/>
            <person name="Labutti K."/>
            <person name="Andreopoulos B."/>
            <person name="Lipzen A."/>
            <person name="Chen C."/>
            <person name="Yanf M."/>
            <person name="Daum C."/>
            <person name="Ng V."/>
            <person name="Clum A."/>
            <person name="Ohm R."/>
            <person name="Martin F."/>
            <person name="Silar P."/>
            <person name="Natvig D."/>
            <person name="Lalanne C."/>
            <person name="Gautier V."/>
            <person name="Ament-Velasquez S.L."/>
            <person name="Kruys A."/>
            <person name="Hutchinson M.I."/>
            <person name="Powell A.J."/>
            <person name="Barry K."/>
            <person name="Miller A.N."/>
            <person name="Grigoriev I.V."/>
            <person name="Debuchy R."/>
            <person name="Gladieux P."/>
            <person name="Thoren M.H."/>
            <person name="Johannesson H."/>
        </authorList>
    </citation>
    <scope>NUCLEOTIDE SEQUENCE</scope>
    <source>
        <strain evidence="8">PSN243</strain>
    </source>
</reference>
<evidence type="ECO:0000256" key="5">
    <source>
        <dbReference type="ARBA" id="ARBA00023136"/>
    </source>
</evidence>
<sequence>MDDLELSSGSEIQVTQARNRFRGSAELRWGLEPLNKPEPPTTQPTNTIKNATNTVQLLLWHQLPAWQQEGNHFIETGYRPGAESFWQCLHSLTYFHNESVNIYSHAFGAILFAVIPLYVFNTEIPPRYIVATTADKIVLSIYFIGVAICFVFSVWFHTFFHHSPDTFSLLQKFDFTGVIVLMWGANVPLIYYGFICDPKLQVAYWFMTTSLALLCSVITFKPQFSDPHLRPFRAATFGCLALSTFIPVSHGLVKYGYETHSQRIGLRWILLTLLFNSLGAAAYASKFPEKWYPRQFDMVGASHQLFHIFIVCAGVMYGRAVLQEFDFLHSSAPSVCQGRSEH</sequence>
<proteinExistence type="inferred from homology"/>
<gene>
    <name evidence="8" type="ORF">QBC34DRAFT_356606</name>
</gene>
<feature type="transmembrane region" description="Helical" evidence="7">
    <location>
        <begin position="232"/>
        <end position="253"/>
    </location>
</feature>
<evidence type="ECO:0000256" key="6">
    <source>
        <dbReference type="PIRSR" id="PIRSR604254-1"/>
    </source>
</evidence>
<keyword evidence="6" id="KW-0479">Metal-binding</keyword>
<evidence type="ECO:0000313" key="8">
    <source>
        <dbReference type="EMBL" id="KAK4446570.1"/>
    </source>
</evidence>
<dbReference type="GO" id="GO:0046872">
    <property type="term" value="F:metal ion binding"/>
    <property type="evidence" value="ECO:0007669"/>
    <property type="project" value="UniProtKB-KW"/>
</dbReference>
<accession>A0AAV9GGQ6</accession>
<feature type="binding site" evidence="6">
    <location>
        <position position="307"/>
    </location>
    <ligand>
        <name>Zn(2+)</name>
        <dbReference type="ChEBI" id="CHEBI:29105"/>
    </ligand>
</feature>
<dbReference type="GO" id="GO:0038023">
    <property type="term" value="F:signaling receptor activity"/>
    <property type="evidence" value="ECO:0007669"/>
    <property type="project" value="TreeGrafter"/>
</dbReference>
<organism evidence="8 9">
    <name type="scientific">Podospora aff. communis PSN243</name>
    <dbReference type="NCBI Taxonomy" id="3040156"/>
    <lineage>
        <taxon>Eukaryota</taxon>
        <taxon>Fungi</taxon>
        <taxon>Dikarya</taxon>
        <taxon>Ascomycota</taxon>
        <taxon>Pezizomycotina</taxon>
        <taxon>Sordariomycetes</taxon>
        <taxon>Sordariomycetidae</taxon>
        <taxon>Sordariales</taxon>
        <taxon>Podosporaceae</taxon>
        <taxon>Podospora</taxon>
    </lineage>
</organism>